<gene>
    <name evidence="1" type="ORF">H7I41_07350</name>
</gene>
<name>A0A9X2YND3_9MYCO</name>
<evidence type="ECO:0000313" key="1">
    <source>
        <dbReference type="EMBL" id="MCV7169737.1"/>
    </source>
</evidence>
<reference evidence="1" key="2">
    <citation type="journal article" date="2022" name="BMC Genomics">
        <title>Comparative genome analysis of mycobacteria focusing on tRNA and non-coding RNA.</title>
        <authorList>
            <person name="Behra P.R.K."/>
            <person name="Pettersson B.M.F."/>
            <person name="Ramesh M."/>
            <person name="Das S."/>
            <person name="Dasgupta S."/>
            <person name="Kirsebom L.A."/>
        </authorList>
    </citation>
    <scope>NUCLEOTIDE SEQUENCE</scope>
    <source>
        <strain evidence="1">DSM 44615</strain>
    </source>
</reference>
<dbReference type="Pfam" id="PF12028">
    <property type="entry name" value="DUF3515"/>
    <property type="match status" value="1"/>
</dbReference>
<reference evidence="1" key="1">
    <citation type="submission" date="2020-07" db="EMBL/GenBank/DDBJ databases">
        <authorList>
            <person name="Pettersson B.M.F."/>
            <person name="Behra P.R.K."/>
            <person name="Ramesh M."/>
            <person name="Das S."/>
            <person name="Dasgupta S."/>
            <person name="Kirsebom L.A."/>
        </authorList>
    </citation>
    <scope>NUCLEOTIDE SEQUENCE</scope>
    <source>
        <strain evidence="1">DSM 44615</strain>
    </source>
</reference>
<dbReference type="AlphaFoldDB" id="A0A9X2YND3"/>
<protein>
    <submittedName>
        <fullName evidence="1">DUF3515 domain-containing protein</fullName>
    </submittedName>
</protein>
<organism evidence="1 2">
    <name type="scientific">[Mycobacterium] manitobense</name>
    <dbReference type="NCBI Taxonomy" id="190147"/>
    <lineage>
        <taxon>Bacteria</taxon>
        <taxon>Bacillati</taxon>
        <taxon>Actinomycetota</taxon>
        <taxon>Actinomycetes</taxon>
        <taxon>Mycobacteriales</taxon>
        <taxon>Mycobacteriaceae</taxon>
        <taxon>Mycolicibacterium</taxon>
    </lineage>
</organism>
<dbReference type="InterPro" id="IPR021903">
    <property type="entry name" value="DUF3515"/>
</dbReference>
<proteinExistence type="predicted"/>
<feature type="non-terminal residue" evidence="1">
    <location>
        <position position="1"/>
    </location>
</feature>
<comment type="caution">
    <text evidence="1">The sequence shown here is derived from an EMBL/GenBank/DDBJ whole genome shotgun (WGS) entry which is preliminary data.</text>
</comment>
<dbReference type="RefSeq" id="WP_264011931.1">
    <property type="nucleotide sequence ID" value="NZ_JACKSJ010000062.1"/>
</dbReference>
<dbReference type="EMBL" id="JACKSJ010000062">
    <property type="protein sequence ID" value="MCV7169737.1"/>
    <property type="molecule type" value="Genomic_DNA"/>
</dbReference>
<accession>A0A9X2YND3</accession>
<evidence type="ECO:0000313" key="2">
    <source>
        <dbReference type="Proteomes" id="UP001140293"/>
    </source>
</evidence>
<keyword evidence="2" id="KW-1185">Reference proteome</keyword>
<dbReference type="Proteomes" id="UP001140293">
    <property type="component" value="Unassembled WGS sequence"/>
</dbReference>
<sequence length="113" mass="11498">AAWRAEPGAEPVVLRCGLDRPAEFVVGAPLQMVDAVAWFRVGEARAGEAGVGEADAGGGQSGDGTRSTWYAVDRPVYVALTLPAGSGPTPIQLMSATITETLPARPADPAPVG</sequence>